<dbReference type="GO" id="GO:0005524">
    <property type="term" value="F:ATP binding"/>
    <property type="evidence" value="ECO:0007669"/>
    <property type="project" value="UniProtKB-KW"/>
</dbReference>
<protein>
    <submittedName>
        <fullName evidence="5">Probable tubulin polyglutamylase TTLL2</fullName>
    </submittedName>
</protein>
<evidence type="ECO:0000256" key="2">
    <source>
        <dbReference type="ARBA" id="ARBA00022741"/>
    </source>
</evidence>
<evidence type="ECO:0000256" key="4">
    <source>
        <dbReference type="SAM" id="MobiDB-lite"/>
    </source>
</evidence>
<reference evidence="5" key="1">
    <citation type="journal article" date="2011" name="Genome Biol.">
        <title>The draft genome of the carcinogenic human liver fluke Clonorchis sinensis.</title>
        <authorList>
            <person name="Wang X."/>
            <person name="Chen W."/>
            <person name="Huang Y."/>
            <person name="Sun J."/>
            <person name="Men J."/>
            <person name="Liu H."/>
            <person name="Luo F."/>
            <person name="Guo L."/>
            <person name="Lv X."/>
            <person name="Deng C."/>
            <person name="Zhou C."/>
            <person name="Fan Y."/>
            <person name="Li X."/>
            <person name="Huang L."/>
            <person name="Hu Y."/>
            <person name="Liang C."/>
            <person name="Hu X."/>
            <person name="Xu J."/>
            <person name="Yu X."/>
        </authorList>
    </citation>
    <scope>NUCLEOTIDE SEQUENCE [LARGE SCALE GENOMIC DNA]</scope>
    <source>
        <strain evidence="5">Henan</strain>
    </source>
</reference>
<evidence type="ECO:0000313" key="6">
    <source>
        <dbReference type="Proteomes" id="UP000008909"/>
    </source>
</evidence>
<dbReference type="Gene3D" id="3.30.470.20">
    <property type="entry name" value="ATP-grasp fold, B domain"/>
    <property type="match status" value="1"/>
</dbReference>
<keyword evidence="6" id="KW-1185">Reference proteome</keyword>
<dbReference type="PANTHER" id="PTHR12241">
    <property type="entry name" value="TUBULIN POLYGLUTAMYLASE"/>
    <property type="match status" value="1"/>
</dbReference>
<dbReference type="PANTHER" id="PTHR12241:SF118">
    <property type="entry name" value="TUBULIN POLYGLUTAMYLASE TTLL2-RELATED"/>
    <property type="match status" value="1"/>
</dbReference>
<name>G7Y364_CLOSI</name>
<sequence length="1225" mass="139581">MMGFQDFDLDFILEVHTVRLEPEKHYVCSALTGNKHMYVVYQLLGKDKSVTLGQCLGAPLFGSKVSNSHLTKFNSKTVQCQMTNCLAGVVKVPVSQTITYLLVLKRMKEEYEKLDPKGNKGTIKSNACVFNEGYAETFVMCLFFYRPRISFCFKLVKKSNGYQPMRRSRQVLECYLSLSPMKSQFRPCDKTKNFPMDNNPNGTLTFAMIFFVNGLQYFLFTCHANREHSCVNNAQAFLHQSKKRHQCAYRCGDIWLLEATNIQFTFEEQYSKTPTANLMHLSQSRESANNLVKNDHYWKKRRSNGDCNGECNGQCGSSEMHQVIFRIDYVHGAGPALLRNTLIEEGLVEFNPAIHRETQWHLFWKGYRVKEEDFVLDCAAIFVDEDKQRVVSEYTAAVSLDEALPVSPANPDVSVFQAGRQLQRFQPYSFETSTVQARTTQNNYRREKWLRMTEICNPYEYFLDWKTTLLLREHSLSVLLETSFSRRETHLTIQTQCVDVPLARVFSVDMLTSERVARRLTSQNYLRLSIFAVRVGQNVDGKASDGDIKLNGQVSSASNPKCGFQPQLDGTKQYSQERNFSYTSCCLHRIRGEESQFIAAFLQGVRPTRTKPTKVEACGENSEQHIYADCFSNPTQQVPCEIKPSPNIWILKPADQARGKGIYLFNQLEHFAYFAKSVVQKYITDPLLIQGYKFDLRLYAVVPSYAPFIVYIYSEGLVRFATEPFDLSDLQNVYSHLTNSSINVNGPRYLLNKKGIGRGSKWTLKQLHQWMTAHNLNTRYLWARVKALILLTLLSQASSVPKAPNAYELFGFDILIDNHLRPWLLEVNANPSMSGTCIVDELVKKPLITSLLSMLRLSRRSPEPFSSNSFSKHESQLKDVHTNSGNIHPIIEQTAAQRNSASSSQPSFSFKHCSTESKCKLPIRVTQIQNHAPGNNALESALQKNEELDGSLASPIDIHSDKEASSHPSDSCRSQRQLPDTHQVLIGRPYQMGKGNAYARCPLYGLGSEWLLPQLHALSDQFKHVHELHKNSSLRTLSKDMLTEPNGIAGIQGKRKAPKAIGEYCHPTFHSYSTYSKLCTTSDSTPKEEEEQHQQAGNELIPHAFGLMRLAFPFNLSTRIACASGRGGYPDVRSCVQQICRLMVHYSREERDKSVVTDISVMDIPDVWAERGLKKESRAKNRHSLEHILDHQKDEPEIRLTELKFKDTDACNKVWSTSIQRHIIY</sequence>
<dbReference type="GO" id="GO:0000226">
    <property type="term" value="P:microtubule cytoskeleton organization"/>
    <property type="evidence" value="ECO:0007669"/>
    <property type="project" value="TreeGrafter"/>
</dbReference>
<keyword evidence="3" id="KW-0067">ATP-binding</keyword>
<proteinExistence type="predicted"/>
<keyword evidence="1" id="KW-0436">Ligase</keyword>
<dbReference type="Pfam" id="PF03133">
    <property type="entry name" value="TTL"/>
    <property type="match status" value="1"/>
</dbReference>
<evidence type="ECO:0000256" key="1">
    <source>
        <dbReference type="ARBA" id="ARBA00022598"/>
    </source>
</evidence>
<dbReference type="GO" id="GO:0015631">
    <property type="term" value="F:tubulin binding"/>
    <property type="evidence" value="ECO:0007669"/>
    <property type="project" value="TreeGrafter"/>
</dbReference>
<accession>G7Y364</accession>
<dbReference type="GO" id="GO:0036064">
    <property type="term" value="C:ciliary basal body"/>
    <property type="evidence" value="ECO:0007669"/>
    <property type="project" value="TreeGrafter"/>
</dbReference>
<feature type="compositionally biased region" description="Polar residues" evidence="4">
    <location>
        <begin position="966"/>
        <end position="979"/>
    </location>
</feature>
<dbReference type="PROSITE" id="PS51221">
    <property type="entry name" value="TTL"/>
    <property type="match status" value="1"/>
</dbReference>
<dbReference type="Proteomes" id="UP000008909">
    <property type="component" value="Unassembled WGS sequence"/>
</dbReference>
<dbReference type="EMBL" id="DF142837">
    <property type="protein sequence ID" value="GAA47401.1"/>
    <property type="molecule type" value="Genomic_DNA"/>
</dbReference>
<dbReference type="SUPFAM" id="SSF56059">
    <property type="entry name" value="Glutathione synthetase ATP-binding domain-like"/>
    <property type="match status" value="1"/>
</dbReference>
<gene>
    <name evidence="5" type="ORF">CLF_100313</name>
</gene>
<dbReference type="AlphaFoldDB" id="G7Y364"/>
<feature type="region of interest" description="Disordered" evidence="4">
    <location>
        <begin position="958"/>
        <end position="979"/>
    </location>
</feature>
<evidence type="ECO:0000313" key="5">
    <source>
        <dbReference type="EMBL" id="GAA47401.1"/>
    </source>
</evidence>
<keyword evidence="2" id="KW-0547">Nucleotide-binding</keyword>
<organism evidence="5 6">
    <name type="scientific">Clonorchis sinensis</name>
    <name type="common">Chinese liver fluke</name>
    <dbReference type="NCBI Taxonomy" id="79923"/>
    <lineage>
        <taxon>Eukaryota</taxon>
        <taxon>Metazoa</taxon>
        <taxon>Spiralia</taxon>
        <taxon>Lophotrochozoa</taxon>
        <taxon>Platyhelminthes</taxon>
        <taxon>Trematoda</taxon>
        <taxon>Digenea</taxon>
        <taxon>Opisthorchiida</taxon>
        <taxon>Opisthorchiata</taxon>
        <taxon>Opisthorchiidae</taxon>
        <taxon>Clonorchis</taxon>
    </lineage>
</organism>
<dbReference type="GO" id="GO:0070740">
    <property type="term" value="F:tubulin-glutamic acid ligase activity"/>
    <property type="evidence" value="ECO:0007669"/>
    <property type="project" value="TreeGrafter"/>
</dbReference>
<dbReference type="InterPro" id="IPR004344">
    <property type="entry name" value="TTL/TTLL_fam"/>
</dbReference>
<evidence type="ECO:0000256" key="3">
    <source>
        <dbReference type="ARBA" id="ARBA00022840"/>
    </source>
</evidence>
<reference key="2">
    <citation type="submission" date="2011-10" db="EMBL/GenBank/DDBJ databases">
        <title>The genome and transcriptome sequence of Clonorchis sinensis provide insights into the carcinogenic liver fluke.</title>
        <authorList>
            <person name="Wang X."/>
            <person name="Huang Y."/>
            <person name="Chen W."/>
            <person name="Liu H."/>
            <person name="Guo L."/>
            <person name="Chen Y."/>
            <person name="Luo F."/>
            <person name="Zhou W."/>
            <person name="Sun J."/>
            <person name="Mao Q."/>
            <person name="Liang P."/>
            <person name="Zhou C."/>
            <person name="Tian Y."/>
            <person name="Men J."/>
            <person name="Lv X."/>
            <person name="Huang L."/>
            <person name="Zhou J."/>
            <person name="Hu Y."/>
            <person name="Li R."/>
            <person name="Zhang F."/>
            <person name="Lei H."/>
            <person name="Li X."/>
            <person name="Hu X."/>
            <person name="Liang C."/>
            <person name="Xu J."/>
            <person name="Wu Z."/>
            <person name="Yu X."/>
        </authorList>
    </citation>
    <scope>NUCLEOTIDE SEQUENCE</scope>
    <source>
        <strain>Henan</strain>
    </source>
</reference>